<keyword evidence="2" id="KW-0067">ATP-binding</keyword>
<name>A0A0F9DAE2_9ZZZZ</name>
<organism evidence="4">
    <name type="scientific">marine sediment metagenome</name>
    <dbReference type="NCBI Taxonomy" id="412755"/>
    <lineage>
        <taxon>unclassified sequences</taxon>
        <taxon>metagenomes</taxon>
        <taxon>ecological metagenomes</taxon>
    </lineage>
</organism>
<feature type="non-terminal residue" evidence="4">
    <location>
        <position position="1"/>
    </location>
</feature>
<dbReference type="AlphaFoldDB" id="A0A0F9DAE2"/>
<accession>A0A0F9DAE2</accession>
<dbReference type="InterPro" id="IPR013632">
    <property type="entry name" value="Rad51_C"/>
</dbReference>
<dbReference type="Pfam" id="PF08423">
    <property type="entry name" value="Rad51"/>
    <property type="match status" value="1"/>
</dbReference>
<dbReference type="EMBL" id="LAZR01032504">
    <property type="protein sequence ID" value="KKL50701.1"/>
    <property type="molecule type" value="Genomic_DNA"/>
</dbReference>
<proteinExistence type="predicted"/>
<dbReference type="PANTHER" id="PTHR22942">
    <property type="entry name" value="RECA/RAD51/RADA DNA STRAND-PAIRING FAMILY MEMBER"/>
    <property type="match status" value="1"/>
</dbReference>
<protein>
    <recommendedName>
        <fullName evidence="3">RecA family profile 1 domain-containing protein</fullName>
    </recommendedName>
</protein>
<dbReference type="GO" id="GO:0140664">
    <property type="term" value="F:ATP-dependent DNA damage sensor activity"/>
    <property type="evidence" value="ECO:0007669"/>
    <property type="project" value="InterPro"/>
</dbReference>
<reference evidence="4" key="1">
    <citation type="journal article" date="2015" name="Nature">
        <title>Complex archaea that bridge the gap between prokaryotes and eukaryotes.</title>
        <authorList>
            <person name="Spang A."/>
            <person name="Saw J.H."/>
            <person name="Jorgensen S.L."/>
            <person name="Zaremba-Niedzwiedzka K."/>
            <person name="Martijn J."/>
            <person name="Lind A.E."/>
            <person name="van Eijk R."/>
            <person name="Schleper C."/>
            <person name="Guy L."/>
            <person name="Ettema T.J."/>
        </authorList>
    </citation>
    <scope>NUCLEOTIDE SEQUENCE</scope>
</reference>
<dbReference type="InterPro" id="IPR027417">
    <property type="entry name" value="P-loop_NTPase"/>
</dbReference>
<gene>
    <name evidence="4" type="ORF">LCGC14_2302880</name>
</gene>
<evidence type="ECO:0000259" key="3">
    <source>
        <dbReference type="PROSITE" id="PS50162"/>
    </source>
</evidence>
<comment type="caution">
    <text evidence="4">The sequence shown here is derived from an EMBL/GenBank/DDBJ whole genome shotgun (WGS) entry which is preliminary data.</text>
</comment>
<dbReference type="PANTHER" id="PTHR22942:SF30">
    <property type="entry name" value="MEIOTIC RECOMBINATION PROTEIN DMC1_LIM15 HOMOLOG"/>
    <property type="match status" value="1"/>
</dbReference>
<dbReference type="GO" id="GO:0006281">
    <property type="term" value="P:DNA repair"/>
    <property type="evidence" value="ECO:0007669"/>
    <property type="project" value="InterPro"/>
</dbReference>
<dbReference type="SUPFAM" id="SSF52540">
    <property type="entry name" value="P-loop containing nucleoside triphosphate hydrolases"/>
    <property type="match status" value="1"/>
</dbReference>
<dbReference type="PROSITE" id="PS50162">
    <property type="entry name" value="RECA_2"/>
    <property type="match status" value="1"/>
</dbReference>
<sequence>GIKNGIITDIFGARGTGKTHLAMQISINSLQNGGTVLFLDTTGEFRPERMLEVMKNHNMDHSLMDKVIVSRIINSAEQIHALSKISESNFDLIVIDNITDLFSFEYSKDKLTLEKNIAFMKYMHELSKITIQNNIPVVITNMIRNIDQHETENLEKSISIFTHTKIKLSKKGTKFTGKVYSPFSEKIFNYNISSDGLHNSS</sequence>
<feature type="domain" description="RecA family profile 1" evidence="3">
    <location>
        <begin position="1"/>
        <end position="143"/>
    </location>
</feature>
<dbReference type="GO" id="GO:0003677">
    <property type="term" value="F:DNA binding"/>
    <property type="evidence" value="ECO:0007669"/>
    <property type="project" value="InterPro"/>
</dbReference>
<dbReference type="GO" id="GO:0005524">
    <property type="term" value="F:ATP binding"/>
    <property type="evidence" value="ECO:0007669"/>
    <property type="project" value="UniProtKB-KW"/>
</dbReference>
<evidence type="ECO:0000256" key="2">
    <source>
        <dbReference type="ARBA" id="ARBA00022840"/>
    </source>
</evidence>
<dbReference type="InterPro" id="IPR020588">
    <property type="entry name" value="RecA_ATP-bd"/>
</dbReference>
<dbReference type="Gene3D" id="3.40.50.300">
    <property type="entry name" value="P-loop containing nucleotide triphosphate hydrolases"/>
    <property type="match status" value="1"/>
</dbReference>
<keyword evidence="1" id="KW-0547">Nucleotide-binding</keyword>
<evidence type="ECO:0000256" key="1">
    <source>
        <dbReference type="ARBA" id="ARBA00022741"/>
    </source>
</evidence>
<evidence type="ECO:0000313" key="4">
    <source>
        <dbReference type="EMBL" id="KKL50701.1"/>
    </source>
</evidence>